<dbReference type="PANTHER" id="PTHR48098:SF1">
    <property type="entry name" value="DIACYLGLYCEROL ACYLTRANSFERASE_MYCOLYLTRANSFERASE AG85A"/>
    <property type="match status" value="1"/>
</dbReference>
<evidence type="ECO:0000313" key="3">
    <source>
        <dbReference type="EMBL" id="SDM95805.1"/>
    </source>
</evidence>
<dbReference type="AlphaFoldDB" id="A0A1G9XHT9"/>
<dbReference type="InterPro" id="IPR000801">
    <property type="entry name" value="Esterase-like"/>
</dbReference>
<protein>
    <submittedName>
        <fullName evidence="3">Enterochelin esterase</fullName>
    </submittedName>
</protein>
<proteinExistence type="predicted"/>
<accession>A0A1G9XHT9</accession>
<dbReference type="Pfam" id="PF00756">
    <property type="entry name" value="Esterase"/>
    <property type="match status" value="1"/>
</dbReference>
<reference evidence="3 4" key="1">
    <citation type="submission" date="2016-10" db="EMBL/GenBank/DDBJ databases">
        <authorList>
            <person name="de Groot N.N."/>
        </authorList>
    </citation>
    <scope>NUCLEOTIDE SEQUENCE [LARGE SCALE GENOMIC DNA]</scope>
    <source>
        <strain evidence="3 4">CGMCC 1.5012</strain>
    </source>
</reference>
<evidence type="ECO:0000313" key="4">
    <source>
        <dbReference type="Proteomes" id="UP000199182"/>
    </source>
</evidence>
<keyword evidence="4" id="KW-1185">Reference proteome</keyword>
<sequence length="317" mass="34306">MRKRLIILVAVTLFLCSCRAGGVTEKSGQISVVPASSVSAAESGPSSSDESLSVESAPAVQTNTIQQFVDSKLLNKRMAINVYLPKGYTDKEKHPVLYLLHGEGATSDDEMFSLLGIDDAAERLIDAGKIKPLIIASVQIDRSYGVDSAEKPGVVKIGGEDMNIGPYESYVTKEAVPFIDANYSTVLSKEGRYIAGISMAGFAALHIGFRNTELFGKVGGHSPSVEAKLIPYSLLFPTVEDIEAGDPNKLAQTKDLSGLKIWLDCGDKDPYCQSGTKTLQKLLTDKGWAVEYCVGSGEHNNDYWQSNLDKYLAFYNS</sequence>
<dbReference type="InterPro" id="IPR029058">
    <property type="entry name" value="AB_hydrolase_fold"/>
</dbReference>
<dbReference type="STRING" id="258515.SAMN05192585_10868"/>
<dbReference type="RefSeq" id="WP_162840311.1">
    <property type="nucleotide sequence ID" value="NZ_FNID01000008.1"/>
</dbReference>
<dbReference type="EMBL" id="FNID01000008">
    <property type="protein sequence ID" value="SDM95805.1"/>
    <property type="molecule type" value="Genomic_DNA"/>
</dbReference>
<evidence type="ECO:0000256" key="1">
    <source>
        <dbReference type="SAM" id="MobiDB-lite"/>
    </source>
</evidence>
<dbReference type="Gene3D" id="3.40.50.1820">
    <property type="entry name" value="alpha/beta hydrolase"/>
    <property type="match status" value="1"/>
</dbReference>
<feature type="signal peptide" evidence="2">
    <location>
        <begin position="1"/>
        <end position="20"/>
    </location>
</feature>
<dbReference type="SUPFAM" id="SSF53474">
    <property type="entry name" value="alpha/beta-Hydrolases"/>
    <property type="match status" value="1"/>
</dbReference>
<dbReference type="InterPro" id="IPR050583">
    <property type="entry name" value="Mycobacterial_A85_antigen"/>
</dbReference>
<feature type="region of interest" description="Disordered" evidence="1">
    <location>
        <begin position="39"/>
        <end position="58"/>
    </location>
</feature>
<dbReference type="PROSITE" id="PS51257">
    <property type="entry name" value="PROKAR_LIPOPROTEIN"/>
    <property type="match status" value="1"/>
</dbReference>
<dbReference type="Proteomes" id="UP000199182">
    <property type="component" value="Unassembled WGS sequence"/>
</dbReference>
<feature type="chain" id="PRO_5038522744" evidence="2">
    <location>
        <begin position="21"/>
        <end position="317"/>
    </location>
</feature>
<evidence type="ECO:0000256" key="2">
    <source>
        <dbReference type="SAM" id="SignalP"/>
    </source>
</evidence>
<organism evidence="3 4">
    <name type="scientific">Acetanaerobacterium elongatum</name>
    <dbReference type="NCBI Taxonomy" id="258515"/>
    <lineage>
        <taxon>Bacteria</taxon>
        <taxon>Bacillati</taxon>
        <taxon>Bacillota</taxon>
        <taxon>Clostridia</taxon>
        <taxon>Eubacteriales</taxon>
        <taxon>Oscillospiraceae</taxon>
        <taxon>Acetanaerobacterium</taxon>
    </lineage>
</organism>
<name>A0A1G9XHT9_9FIRM</name>
<dbReference type="PANTHER" id="PTHR48098">
    <property type="entry name" value="ENTEROCHELIN ESTERASE-RELATED"/>
    <property type="match status" value="1"/>
</dbReference>
<keyword evidence="2" id="KW-0732">Signal</keyword>
<gene>
    <name evidence="3" type="ORF">SAMN05192585_10868</name>
</gene>